<keyword evidence="3" id="KW-1185">Reference proteome</keyword>
<evidence type="ECO:0000313" key="2">
    <source>
        <dbReference type="EMBL" id="GIY23845.1"/>
    </source>
</evidence>
<gene>
    <name evidence="2" type="ORF">CEXT_28801</name>
</gene>
<feature type="transmembrane region" description="Helical" evidence="1">
    <location>
        <begin position="73"/>
        <end position="91"/>
    </location>
</feature>
<keyword evidence="1" id="KW-0812">Transmembrane</keyword>
<dbReference type="AlphaFoldDB" id="A0AAV4RQV5"/>
<keyword evidence="1" id="KW-0472">Membrane</keyword>
<comment type="caution">
    <text evidence="2">The sequence shown here is derived from an EMBL/GenBank/DDBJ whole genome shotgun (WGS) entry which is preliminary data.</text>
</comment>
<dbReference type="EMBL" id="BPLR01008322">
    <property type="protein sequence ID" value="GIY23845.1"/>
    <property type="molecule type" value="Genomic_DNA"/>
</dbReference>
<evidence type="ECO:0000256" key="1">
    <source>
        <dbReference type="SAM" id="Phobius"/>
    </source>
</evidence>
<dbReference type="Proteomes" id="UP001054945">
    <property type="component" value="Unassembled WGS sequence"/>
</dbReference>
<sequence>MDGGGASSGDLGQRGSDGAVLICALPLIAHLSRPQSRGLQGRSSPSAEYFNLPSAASVGQKNDSALFVELSPSPISGILLFYLFAFGRSYFPQKNKLFPPGVLKGIVRLCPGRAEMIFNHWKLTSDGSV</sequence>
<organism evidence="2 3">
    <name type="scientific">Caerostris extrusa</name>
    <name type="common">Bark spider</name>
    <name type="synonym">Caerostris bankana</name>
    <dbReference type="NCBI Taxonomy" id="172846"/>
    <lineage>
        <taxon>Eukaryota</taxon>
        <taxon>Metazoa</taxon>
        <taxon>Ecdysozoa</taxon>
        <taxon>Arthropoda</taxon>
        <taxon>Chelicerata</taxon>
        <taxon>Arachnida</taxon>
        <taxon>Araneae</taxon>
        <taxon>Araneomorphae</taxon>
        <taxon>Entelegynae</taxon>
        <taxon>Araneoidea</taxon>
        <taxon>Araneidae</taxon>
        <taxon>Caerostris</taxon>
    </lineage>
</organism>
<keyword evidence="1" id="KW-1133">Transmembrane helix</keyword>
<evidence type="ECO:0000313" key="3">
    <source>
        <dbReference type="Proteomes" id="UP001054945"/>
    </source>
</evidence>
<proteinExistence type="predicted"/>
<reference evidence="2 3" key="1">
    <citation type="submission" date="2021-06" db="EMBL/GenBank/DDBJ databases">
        <title>Caerostris extrusa draft genome.</title>
        <authorList>
            <person name="Kono N."/>
            <person name="Arakawa K."/>
        </authorList>
    </citation>
    <scope>NUCLEOTIDE SEQUENCE [LARGE SCALE GENOMIC DNA]</scope>
</reference>
<name>A0AAV4RQV5_CAEEX</name>
<accession>A0AAV4RQV5</accession>
<protein>
    <submittedName>
        <fullName evidence="2">Uncharacterized protein</fullName>
    </submittedName>
</protein>